<sequence length="265" mass="27967">MDLGLNGKVVFLTGGSGGIGATTARMLGEEGARVALTYRDGRDAAEKVAADIEGGGGTAMVVRYDLTDPVSIRAAVSQVITDWGGIDVLVACASTAGAPGRHGVPFQQVPIEKWRTELHEVEGQFHTVRDVLPTMKERGGGRIVLLSASLVRHGRAGNEGYVAAKSAIHGLSRTLATELVTDGILCNVVAPGPTVTDRLLREQLPDDLAAEVRHAGPARAREILDRKLPHLRFSTPEEVARVVCFFGSWANGNVTGDVVYVAGGR</sequence>
<protein>
    <submittedName>
        <fullName evidence="2">Beta-ketoacyl-ACP reductase</fullName>
    </submittedName>
</protein>
<dbReference type="InterPro" id="IPR002347">
    <property type="entry name" value="SDR_fam"/>
</dbReference>
<dbReference type="PANTHER" id="PTHR42879:SF2">
    <property type="entry name" value="3-OXOACYL-[ACYL-CARRIER-PROTEIN] REDUCTASE FABG"/>
    <property type="match status" value="1"/>
</dbReference>
<evidence type="ECO:0000256" key="1">
    <source>
        <dbReference type="ARBA" id="ARBA00006484"/>
    </source>
</evidence>
<comment type="similarity">
    <text evidence="1">Belongs to the short-chain dehydrogenases/reductases (SDR) family.</text>
</comment>
<dbReference type="EMBL" id="BONC01000014">
    <property type="protein sequence ID" value="GIF56422.1"/>
    <property type="molecule type" value="Genomic_DNA"/>
</dbReference>
<name>A0ABQ4C0W6_9ACTN</name>
<reference evidence="2 3" key="1">
    <citation type="submission" date="2021-01" db="EMBL/GenBank/DDBJ databases">
        <title>Whole genome shotgun sequence of Asanoa iriomotensis NBRC 100142.</title>
        <authorList>
            <person name="Komaki H."/>
            <person name="Tamura T."/>
        </authorList>
    </citation>
    <scope>NUCLEOTIDE SEQUENCE [LARGE SCALE GENOMIC DNA]</scope>
    <source>
        <strain evidence="2 3">NBRC 100142</strain>
    </source>
</reference>
<evidence type="ECO:0000313" key="3">
    <source>
        <dbReference type="Proteomes" id="UP000624325"/>
    </source>
</evidence>
<dbReference type="InterPro" id="IPR050259">
    <property type="entry name" value="SDR"/>
</dbReference>
<dbReference type="PROSITE" id="PS00061">
    <property type="entry name" value="ADH_SHORT"/>
    <property type="match status" value="1"/>
</dbReference>
<proteinExistence type="inferred from homology"/>
<dbReference type="Pfam" id="PF00106">
    <property type="entry name" value="adh_short"/>
    <property type="match status" value="1"/>
</dbReference>
<dbReference type="Gene3D" id="3.40.50.720">
    <property type="entry name" value="NAD(P)-binding Rossmann-like Domain"/>
    <property type="match status" value="1"/>
</dbReference>
<dbReference type="InterPro" id="IPR036291">
    <property type="entry name" value="NAD(P)-bd_dom_sf"/>
</dbReference>
<dbReference type="Proteomes" id="UP000624325">
    <property type="component" value="Unassembled WGS sequence"/>
</dbReference>
<dbReference type="CDD" id="cd05233">
    <property type="entry name" value="SDR_c"/>
    <property type="match status" value="1"/>
</dbReference>
<dbReference type="SUPFAM" id="SSF51735">
    <property type="entry name" value="NAD(P)-binding Rossmann-fold domains"/>
    <property type="match status" value="1"/>
</dbReference>
<dbReference type="PANTHER" id="PTHR42879">
    <property type="entry name" value="3-OXOACYL-(ACYL-CARRIER-PROTEIN) REDUCTASE"/>
    <property type="match status" value="1"/>
</dbReference>
<dbReference type="InterPro" id="IPR020904">
    <property type="entry name" value="Sc_DH/Rdtase_CS"/>
</dbReference>
<accession>A0ABQ4C0W6</accession>
<dbReference type="RefSeq" id="WP_203702203.1">
    <property type="nucleotide sequence ID" value="NZ_BAAALU010000006.1"/>
</dbReference>
<keyword evidence="3" id="KW-1185">Reference proteome</keyword>
<comment type="caution">
    <text evidence="2">The sequence shown here is derived from an EMBL/GenBank/DDBJ whole genome shotgun (WGS) entry which is preliminary data.</text>
</comment>
<dbReference type="PRINTS" id="PR00081">
    <property type="entry name" value="GDHRDH"/>
</dbReference>
<evidence type="ECO:0000313" key="2">
    <source>
        <dbReference type="EMBL" id="GIF56422.1"/>
    </source>
</evidence>
<organism evidence="2 3">
    <name type="scientific">Asanoa iriomotensis</name>
    <dbReference type="NCBI Taxonomy" id="234613"/>
    <lineage>
        <taxon>Bacteria</taxon>
        <taxon>Bacillati</taxon>
        <taxon>Actinomycetota</taxon>
        <taxon>Actinomycetes</taxon>
        <taxon>Micromonosporales</taxon>
        <taxon>Micromonosporaceae</taxon>
        <taxon>Asanoa</taxon>
    </lineage>
</organism>
<gene>
    <name evidence="2" type="ORF">Air01nite_25170</name>
</gene>